<evidence type="ECO:0000313" key="1">
    <source>
        <dbReference type="EMBL" id="KAI0036952.1"/>
    </source>
</evidence>
<keyword evidence="2" id="KW-1185">Reference proteome</keyword>
<reference evidence="1" key="1">
    <citation type="submission" date="2021-02" db="EMBL/GenBank/DDBJ databases">
        <authorList>
            <consortium name="DOE Joint Genome Institute"/>
            <person name="Ahrendt S."/>
            <person name="Looney B.P."/>
            <person name="Miyauchi S."/>
            <person name="Morin E."/>
            <person name="Drula E."/>
            <person name="Courty P.E."/>
            <person name="Chicoki N."/>
            <person name="Fauchery L."/>
            <person name="Kohler A."/>
            <person name="Kuo A."/>
            <person name="Labutti K."/>
            <person name="Pangilinan J."/>
            <person name="Lipzen A."/>
            <person name="Riley R."/>
            <person name="Andreopoulos W."/>
            <person name="He G."/>
            <person name="Johnson J."/>
            <person name="Barry K.W."/>
            <person name="Grigoriev I.V."/>
            <person name="Nagy L."/>
            <person name="Hibbett D."/>
            <person name="Henrissat B."/>
            <person name="Matheny P.B."/>
            <person name="Labbe J."/>
            <person name="Martin F."/>
        </authorList>
    </citation>
    <scope>NUCLEOTIDE SEQUENCE</scope>
    <source>
        <strain evidence="1">EC-137</strain>
    </source>
</reference>
<dbReference type="Proteomes" id="UP000814128">
    <property type="component" value="Unassembled WGS sequence"/>
</dbReference>
<evidence type="ECO:0000313" key="2">
    <source>
        <dbReference type="Proteomes" id="UP000814128"/>
    </source>
</evidence>
<organism evidence="1 2">
    <name type="scientific">Vararia minispora EC-137</name>
    <dbReference type="NCBI Taxonomy" id="1314806"/>
    <lineage>
        <taxon>Eukaryota</taxon>
        <taxon>Fungi</taxon>
        <taxon>Dikarya</taxon>
        <taxon>Basidiomycota</taxon>
        <taxon>Agaricomycotina</taxon>
        <taxon>Agaricomycetes</taxon>
        <taxon>Russulales</taxon>
        <taxon>Lachnocladiaceae</taxon>
        <taxon>Vararia</taxon>
    </lineage>
</organism>
<accession>A0ACB8QZD7</accession>
<gene>
    <name evidence="1" type="ORF">K488DRAFT_81693</name>
</gene>
<reference evidence="1" key="2">
    <citation type="journal article" date="2022" name="New Phytol.">
        <title>Evolutionary transition to the ectomycorrhizal habit in the genomes of a hyperdiverse lineage of mushroom-forming fungi.</title>
        <authorList>
            <person name="Looney B."/>
            <person name="Miyauchi S."/>
            <person name="Morin E."/>
            <person name="Drula E."/>
            <person name="Courty P.E."/>
            <person name="Kohler A."/>
            <person name="Kuo A."/>
            <person name="LaButti K."/>
            <person name="Pangilinan J."/>
            <person name="Lipzen A."/>
            <person name="Riley R."/>
            <person name="Andreopoulos W."/>
            <person name="He G."/>
            <person name="Johnson J."/>
            <person name="Nolan M."/>
            <person name="Tritt A."/>
            <person name="Barry K.W."/>
            <person name="Grigoriev I.V."/>
            <person name="Nagy L.G."/>
            <person name="Hibbett D."/>
            <person name="Henrissat B."/>
            <person name="Matheny P.B."/>
            <person name="Labbe J."/>
            <person name="Martin F.M."/>
        </authorList>
    </citation>
    <scope>NUCLEOTIDE SEQUENCE</scope>
    <source>
        <strain evidence="1">EC-137</strain>
    </source>
</reference>
<sequence>MPAMFTSTRSGHNWRTYYALVWDPRGYFRQRREGEITCVMRKTADGRVEIGEGSPKEPPALRGRQTRTSWCVRAFSNDGAIGDEPSDGPQAPAPPPIVGDALYRDWASAVSDRSKRVEGAPQNVKFMCLHAGSIRFIRYRKTGPHKQLQFEIRAPIPRYWVDFCNKLAIPLEDDMLEGGVWIDGERCLDKNVPDLEGKWVW</sequence>
<dbReference type="EMBL" id="MU273467">
    <property type="protein sequence ID" value="KAI0036952.1"/>
    <property type="molecule type" value="Genomic_DNA"/>
</dbReference>
<protein>
    <submittedName>
        <fullName evidence="1">Uncharacterized protein</fullName>
    </submittedName>
</protein>
<name>A0ACB8QZD7_9AGAM</name>
<proteinExistence type="predicted"/>
<comment type="caution">
    <text evidence="1">The sequence shown here is derived from an EMBL/GenBank/DDBJ whole genome shotgun (WGS) entry which is preliminary data.</text>
</comment>